<keyword evidence="1" id="KW-0472">Membrane</keyword>
<dbReference type="PANTHER" id="PTHR43745:SF2">
    <property type="entry name" value="NITROREDUCTASE MJ1384-RELATED"/>
    <property type="match status" value="1"/>
</dbReference>
<dbReference type="Pfam" id="PF00881">
    <property type="entry name" value="Nitroreductase"/>
    <property type="match status" value="1"/>
</dbReference>
<evidence type="ECO:0000259" key="2">
    <source>
        <dbReference type="Pfam" id="PF00881"/>
    </source>
</evidence>
<dbReference type="InterPro" id="IPR020051">
    <property type="entry name" value="SagB-type_dehydrogenase"/>
</dbReference>
<keyword evidence="1" id="KW-1133">Transmembrane helix</keyword>
<organism evidence="3 4">
    <name type="scientific">Desulfobacca acetoxidans (strain ATCC 700848 / DSM 11109 / ASRB2)</name>
    <dbReference type="NCBI Taxonomy" id="880072"/>
    <lineage>
        <taxon>Bacteria</taxon>
        <taxon>Pseudomonadati</taxon>
        <taxon>Thermodesulfobacteriota</taxon>
        <taxon>Desulfobaccia</taxon>
        <taxon>Desulfobaccales</taxon>
        <taxon>Desulfobaccaceae</taxon>
        <taxon>Desulfobacca</taxon>
    </lineage>
</organism>
<sequence length="249" mass="28109">MDKSASDIGFQYLRETRYMRDNLRAEPLVHYPRSPLYKTYPPETRRLKLPAVPQTLQADFWRCVHQRRSLRDYTADPITQEQLAALLWASQGITASQQNFAYRAAPSAGALYPVETYVVVHRVEEIPPGVWHFQVPEFSLEMVTPGDFRRSIVLAGLNQQFLGTAAVVFIWTAILGRSLWKYRQRAVRYLFLDAGHVCGNLQLAATALGLGCCPVAAFFDDEVENIVHVKPEEEIAVYLAAVGRLAGKV</sequence>
<keyword evidence="1" id="KW-0812">Transmembrane</keyword>
<keyword evidence="4" id="KW-1185">Reference proteome</keyword>
<evidence type="ECO:0000313" key="3">
    <source>
        <dbReference type="EMBL" id="AEB08254.1"/>
    </source>
</evidence>
<proteinExistence type="predicted"/>
<dbReference type="STRING" id="880072.Desac_0363"/>
<dbReference type="HOGENOM" id="CLU_059362_3_0_7"/>
<dbReference type="KEGG" id="dao:Desac_0363"/>
<feature type="domain" description="Nitroreductase" evidence="2">
    <location>
        <begin position="65"/>
        <end position="243"/>
    </location>
</feature>
<evidence type="ECO:0000256" key="1">
    <source>
        <dbReference type="SAM" id="Phobius"/>
    </source>
</evidence>
<dbReference type="EMBL" id="CP002629">
    <property type="protein sequence ID" value="AEB08254.1"/>
    <property type="molecule type" value="Genomic_DNA"/>
</dbReference>
<name>F2NER4_DESAR</name>
<dbReference type="Gene3D" id="3.40.109.10">
    <property type="entry name" value="NADH Oxidase"/>
    <property type="match status" value="1"/>
</dbReference>
<reference evidence="4" key="2">
    <citation type="submission" date="2011-03" db="EMBL/GenBank/DDBJ databases">
        <title>The complete genome of Desulfobacca acetoxidans DSM 11109.</title>
        <authorList>
            <consortium name="US DOE Joint Genome Institute (JGI-PGF)"/>
            <person name="Lucas S."/>
            <person name="Copeland A."/>
            <person name="Lapidus A."/>
            <person name="Bruce D."/>
            <person name="Goodwin L."/>
            <person name="Pitluck S."/>
            <person name="Peters L."/>
            <person name="Kyrpides N."/>
            <person name="Mavromatis K."/>
            <person name="Ivanova N."/>
            <person name="Ovchinnikova G."/>
            <person name="Teshima H."/>
            <person name="Detter J.C."/>
            <person name="Han C."/>
            <person name="Land M."/>
            <person name="Hauser L."/>
            <person name="Markowitz V."/>
            <person name="Cheng J.-F."/>
            <person name="Hugenholtz P."/>
            <person name="Woyke T."/>
            <person name="Wu D."/>
            <person name="Spring S."/>
            <person name="Schueler E."/>
            <person name="Brambilla E."/>
            <person name="Klenk H.-P."/>
            <person name="Eisen J.A."/>
        </authorList>
    </citation>
    <scope>NUCLEOTIDE SEQUENCE [LARGE SCALE GENOMIC DNA]</scope>
    <source>
        <strain evidence="4">ATCC 700848 / DSM 11109 / ASRB2</strain>
    </source>
</reference>
<dbReference type="Proteomes" id="UP000000483">
    <property type="component" value="Chromosome"/>
</dbReference>
<dbReference type="NCBIfam" id="TIGR03605">
    <property type="entry name" value="antibiot_sagB"/>
    <property type="match status" value="1"/>
</dbReference>
<gene>
    <name evidence="3" type="ordered locus">Desac_0363</name>
</gene>
<dbReference type="SUPFAM" id="SSF55469">
    <property type="entry name" value="FMN-dependent nitroreductase-like"/>
    <property type="match status" value="1"/>
</dbReference>
<feature type="transmembrane region" description="Helical" evidence="1">
    <location>
        <begin position="161"/>
        <end position="180"/>
    </location>
</feature>
<accession>F2NER4</accession>
<evidence type="ECO:0000313" key="4">
    <source>
        <dbReference type="Proteomes" id="UP000000483"/>
    </source>
</evidence>
<dbReference type="GO" id="GO:0016491">
    <property type="term" value="F:oxidoreductase activity"/>
    <property type="evidence" value="ECO:0007669"/>
    <property type="project" value="InterPro"/>
</dbReference>
<dbReference type="PANTHER" id="PTHR43745">
    <property type="entry name" value="NITROREDUCTASE MJ1384-RELATED"/>
    <property type="match status" value="1"/>
</dbReference>
<dbReference type="CDD" id="cd02142">
    <property type="entry name" value="McbC_SagB-like_oxidoreductase"/>
    <property type="match status" value="1"/>
</dbReference>
<dbReference type="eggNOG" id="COG0778">
    <property type="taxonomic scope" value="Bacteria"/>
</dbReference>
<dbReference type="InterPro" id="IPR052544">
    <property type="entry name" value="Bacteriocin_Proc_Enz"/>
</dbReference>
<dbReference type="OrthoDB" id="9801593at2"/>
<dbReference type="InterPro" id="IPR000415">
    <property type="entry name" value="Nitroreductase-like"/>
</dbReference>
<dbReference type="RefSeq" id="WP_013705367.1">
    <property type="nucleotide sequence ID" value="NC_015388.1"/>
</dbReference>
<protein>
    <submittedName>
        <fullName evidence="3">SagB-type dehydrogenase domain protein</fullName>
    </submittedName>
</protein>
<dbReference type="AlphaFoldDB" id="F2NER4"/>
<reference evidence="3 4" key="1">
    <citation type="journal article" date="2011" name="Stand. Genomic Sci.">
        <title>Complete genome sequence of the acetate-degrading sulfate reducer Desulfobacca acetoxidans type strain (ASRB2).</title>
        <authorList>
            <person name="Goker M."/>
            <person name="Teshima H."/>
            <person name="Lapidus A."/>
            <person name="Nolan M."/>
            <person name="Lucas S."/>
            <person name="Hammon N."/>
            <person name="Deshpande S."/>
            <person name="Cheng J.F."/>
            <person name="Tapia R."/>
            <person name="Han C."/>
            <person name="Goodwin L."/>
            <person name="Pitluck S."/>
            <person name="Huntemann M."/>
            <person name="Liolios K."/>
            <person name="Ivanova N."/>
            <person name="Pagani I."/>
            <person name="Mavromatis K."/>
            <person name="Ovchinikova G."/>
            <person name="Pati A."/>
            <person name="Chen A."/>
            <person name="Palaniappan K."/>
            <person name="Land M."/>
            <person name="Hauser L."/>
            <person name="Brambilla E.M."/>
            <person name="Rohde M."/>
            <person name="Spring S."/>
            <person name="Detter J.C."/>
            <person name="Woyke T."/>
            <person name="Bristow J."/>
            <person name="Eisen J.A."/>
            <person name="Markowitz V."/>
            <person name="Hugenholtz P."/>
            <person name="Kyrpides N.C."/>
            <person name="Klenk H.P."/>
        </authorList>
    </citation>
    <scope>NUCLEOTIDE SEQUENCE [LARGE SCALE GENOMIC DNA]</scope>
    <source>
        <strain evidence="4">ATCC 700848 / DSM 11109 / ASRB2</strain>
    </source>
</reference>
<dbReference type="InterPro" id="IPR029479">
    <property type="entry name" value="Nitroreductase"/>
</dbReference>